<evidence type="ECO:0000313" key="2">
    <source>
        <dbReference type="EMBL" id="PKK90404.1"/>
    </source>
</evidence>
<gene>
    <name evidence="2" type="ORF">CVV64_08550</name>
</gene>
<dbReference type="EMBL" id="PGXC01000005">
    <property type="protein sequence ID" value="PKK90404.1"/>
    <property type="molecule type" value="Genomic_DNA"/>
</dbReference>
<accession>A0A2N1PPZ8</accession>
<sequence length="202" mass="22323">MRKVQKGFTLVEIAVVIGVLGILATIVHTLFQSGIGMFRKGGERVEAANAIAMALSIVRPEILGASQAPDELWALVDPQHMPGMEDDRTGTQRLGGSRMAVFMDEPPTLIFFSALEAGIERVTVRFDPQKQSIEVARGDRSREFRIPGLSGMKASDMFLENPGIHCLRLELTAGEKNTPSQRKIVTSIFPPMFNIQRKQNFN</sequence>
<organism evidence="2 3">
    <name type="scientific">Candidatus Wallbacteria bacterium HGW-Wallbacteria-1</name>
    <dbReference type="NCBI Taxonomy" id="2013854"/>
    <lineage>
        <taxon>Bacteria</taxon>
        <taxon>Candidatus Walliibacteriota</taxon>
    </lineage>
</organism>
<name>A0A2N1PPZ8_9BACT</name>
<dbReference type="PROSITE" id="PS00409">
    <property type="entry name" value="PROKAR_NTER_METHYL"/>
    <property type="match status" value="1"/>
</dbReference>
<dbReference type="NCBIfam" id="TIGR02532">
    <property type="entry name" value="IV_pilin_GFxxxE"/>
    <property type="match status" value="1"/>
</dbReference>
<evidence type="ECO:0000256" key="1">
    <source>
        <dbReference type="SAM" id="Phobius"/>
    </source>
</evidence>
<reference evidence="2 3" key="1">
    <citation type="journal article" date="2017" name="ISME J.">
        <title>Potential for microbial H2 and metal transformations associated with novel bacteria and archaea in deep terrestrial subsurface sediments.</title>
        <authorList>
            <person name="Hernsdorf A.W."/>
            <person name="Amano Y."/>
            <person name="Miyakawa K."/>
            <person name="Ise K."/>
            <person name="Suzuki Y."/>
            <person name="Anantharaman K."/>
            <person name="Probst A."/>
            <person name="Burstein D."/>
            <person name="Thomas B.C."/>
            <person name="Banfield J.F."/>
        </authorList>
    </citation>
    <scope>NUCLEOTIDE SEQUENCE [LARGE SCALE GENOMIC DNA]</scope>
    <source>
        <strain evidence="2">HGW-Wallbacteria-1</strain>
    </source>
</reference>
<feature type="transmembrane region" description="Helical" evidence="1">
    <location>
        <begin position="7"/>
        <end position="31"/>
    </location>
</feature>
<keyword evidence="1" id="KW-0812">Transmembrane</keyword>
<dbReference type="Proteomes" id="UP000233256">
    <property type="component" value="Unassembled WGS sequence"/>
</dbReference>
<dbReference type="InterPro" id="IPR012902">
    <property type="entry name" value="N_methyl_site"/>
</dbReference>
<keyword evidence="1" id="KW-0472">Membrane</keyword>
<dbReference type="AlphaFoldDB" id="A0A2N1PPZ8"/>
<keyword evidence="1" id="KW-1133">Transmembrane helix</keyword>
<protein>
    <recommendedName>
        <fullName evidence="4">Prepilin-type N-terminal cleavage/methylation domain-containing protein</fullName>
    </recommendedName>
</protein>
<dbReference type="SUPFAM" id="SSF54523">
    <property type="entry name" value="Pili subunits"/>
    <property type="match status" value="1"/>
</dbReference>
<evidence type="ECO:0000313" key="3">
    <source>
        <dbReference type="Proteomes" id="UP000233256"/>
    </source>
</evidence>
<comment type="caution">
    <text evidence="2">The sequence shown here is derived from an EMBL/GenBank/DDBJ whole genome shotgun (WGS) entry which is preliminary data.</text>
</comment>
<evidence type="ECO:0008006" key="4">
    <source>
        <dbReference type="Google" id="ProtNLM"/>
    </source>
</evidence>
<proteinExistence type="predicted"/>
<dbReference type="InterPro" id="IPR045584">
    <property type="entry name" value="Pilin-like"/>
</dbReference>
<dbReference type="Pfam" id="PF07963">
    <property type="entry name" value="N_methyl"/>
    <property type="match status" value="1"/>
</dbReference>